<dbReference type="Pfam" id="PF01653">
    <property type="entry name" value="DNA_ligase_aden"/>
    <property type="match status" value="1"/>
</dbReference>
<evidence type="ECO:0000256" key="19">
    <source>
        <dbReference type="SAM" id="MobiDB-lite"/>
    </source>
</evidence>
<dbReference type="SUPFAM" id="SSF56091">
    <property type="entry name" value="DNA ligase/mRNA capping enzyme, catalytic domain"/>
    <property type="match status" value="1"/>
</dbReference>
<evidence type="ECO:0000256" key="12">
    <source>
        <dbReference type="ARBA" id="ARBA00022932"/>
    </source>
</evidence>
<evidence type="ECO:0000256" key="4">
    <source>
        <dbReference type="ARBA" id="ARBA00012722"/>
    </source>
</evidence>
<dbReference type="InterPro" id="IPR043519">
    <property type="entry name" value="NT_sf"/>
</dbReference>
<dbReference type="Gene3D" id="1.10.150.20">
    <property type="entry name" value="5' to 3' exonuclease, C-terminal subdomain"/>
    <property type="match status" value="1"/>
</dbReference>
<evidence type="ECO:0000256" key="10">
    <source>
        <dbReference type="ARBA" id="ARBA00022705"/>
    </source>
</evidence>
<dbReference type="PRINTS" id="PR00869">
    <property type="entry name" value="DNAPOLX"/>
</dbReference>
<dbReference type="InterPro" id="IPR002008">
    <property type="entry name" value="DNA_pol_X_beta-like"/>
</dbReference>
<dbReference type="EC" id="6.5.1.2" evidence="4"/>
<dbReference type="PROSITE" id="PS00522">
    <property type="entry name" value="DNA_POLYMERASE_X"/>
    <property type="match status" value="1"/>
</dbReference>
<dbReference type="SMART" id="SM00483">
    <property type="entry name" value="POLXc"/>
    <property type="match status" value="1"/>
</dbReference>
<dbReference type="Pfam" id="PF10391">
    <property type="entry name" value="DNA_pol_lambd_f"/>
    <property type="match status" value="1"/>
</dbReference>
<dbReference type="SUPFAM" id="SSF47802">
    <property type="entry name" value="DNA polymerase beta, N-terminal domain-like"/>
    <property type="match status" value="1"/>
</dbReference>
<sequence>MEHSISTPMSNLLPKIIPIKIKRKYTRKIHKSPKLDQTSPVALPPSKLVVKRLKAPCQEPKQIIIKVKRKYTRKNKNEQDQTHLANVPNSSGLCSNKVASLRAPKVLKGCDPQRGVTDRVSSEEATRSVCPLPKSSASEACFGLSSSVRSAPCPITSPEELVVEGLQPSHQTLPVVEYHRESVTEKVKPPRRKYTRKKHINKLPESKVVSPKMSPKVSVEKVSHSVDDQARKQKDPKTDIHQRAESLFTTNSEGDRRSPHELGKTKALLASRKDEMKTSRWNEKYIQLMLDLAYIMRKRKDMMRARAYDNARETIENVTEDIISPDQLKGRPGIGVTILEKLNVYTETGTLPLLDNNREILKTKRAMDIFTEIYGVGEKKAEEIVEKGVTTLDELRSRQSELLNDKQRIGLQYYEDIMERIPRAEITEYENIFKKSLPSNMKMEIVGSYRRGLSSSGDIDVILTSPEPNLFKVFLDELKTKNIIVEILSCGNSKCLVISRLPGGLHARRVDFLYTGPDEFPFAILYFTGSKGFNTKMREHALSQGYTLNEHGMSRMEGKKKGALVETKFPTEKSIFDFLTLVYKTPEERTGSDAVVSYNNTNIPDNKQKKIKKKIILPNSSGLCSNKVASRVSSEEAESPLPNSSGDIRSSEELVVQRIHGTEAPLSETTIVPAPVSETSICKIVSEEAIEHIRMFQQRGITILDKLNEKELGSMIDAANNAFHCIGEPIMTDAEYDIVHEYIENKYPKSEVLKEVGAQILKNKAKLPYEMASMDKIKPDTGSLPNWMAKYKGPYVISAKLDGVSGLYTTEGTEPKLYTRGDGKVGQDISYMIPHLKLPKNNKNTEPLVIRGEFIIKREIFDKKYKQKYANSRNLVAGIVNAKSLDDKVRDVDFVAYEVIKPANLSPSQQMEKLSNMNVIPVQNVILPTDKLTNEYLSNVLQDWRTNHTYEIDGIIVSDDHVYPRSTGNPDHSFAFKMVLSDQIAETHVIDVEWSASKDGYLKPIVHVQPVNVGGVTIKKATGFNADFIEKNKIGVGAIVQIIRSGDVIPYIQSVTKTATSPKMPLIPYTWNTTHIDIMLENAQEDMGVRTKQITGFFQALGVDGIGEGNVKKMVQAGFDRICKITAMSEADFVKVDGFQEKSAKKFVSGIREKIEIASLPLLMSASNVFGRGFGQRKTELIMKHYPNVLDAQERDPIKVAKIEGMARKTAEEFVSHIPAFIEFLHECHLEDKLNRTETINSSNDTLDTSHPLYDKSVITTGFRSKELEERLKKVGAKIGSSVNKSTFAVIVKDKESNSGKSQEARTLGIPVFTEAEFVTNYLLTK</sequence>
<dbReference type="InterPro" id="IPR027421">
    <property type="entry name" value="DNA_pol_lamdba_lyase_dom_sf"/>
</dbReference>
<dbReference type="InterPro" id="IPR029398">
    <property type="entry name" value="PolB_thumb"/>
</dbReference>
<dbReference type="InterPro" id="IPR010996">
    <property type="entry name" value="HHH_MUS81"/>
</dbReference>
<keyword evidence="12" id="KW-0239">DNA-directed DNA polymerase</keyword>
<dbReference type="InterPro" id="IPR013840">
    <property type="entry name" value="DNAligase_N"/>
</dbReference>
<evidence type="ECO:0000256" key="2">
    <source>
        <dbReference type="ARBA" id="ARBA00008323"/>
    </source>
</evidence>
<accession>A0A6C0ICN7</accession>
<dbReference type="EC" id="2.7.7.7" evidence="3"/>
<keyword evidence="6" id="KW-0436">Ligase</keyword>
<evidence type="ECO:0000256" key="1">
    <source>
        <dbReference type="ARBA" id="ARBA00001936"/>
    </source>
</evidence>
<dbReference type="PANTHER" id="PTHR11276:SF28">
    <property type="entry name" value="DNA POLYMERASE LAMBDA"/>
    <property type="match status" value="1"/>
</dbReference>
<evidence type="ECO:0000256" key="11">
    <source>
        <dbReference type="ARBA" id="ARBA00022763"/>
    </source>
</evidence>
<dbReference type="GO" id="GO:0006303">
    <property type="term" value="P:double-strand break repair via nonhomologous end joining"/>
    <property type="evidence" value="ECO:0007669"/>
    <property type="project" value="TreeGrafter"/>
</dbReference>
<dbReference type="InterPro" id="IPR004150">
    <property type="entry name" value="NAD_DNA_ligase_OB"/>
</dbReference>
<comment type="catalytic activity">
    <reaction evidence="18">
        <text>DNA(n) + a 2'-deoxyribonucleoside 5'-triphosphate = DNA(n+1) + diphosphate</text>
        <dbReference type="Rhea" id="RHEA:22508"/>
        <dbReference type="Rhea" id="RHEA-COMP:17339"/>
        <dbReference type="Rhea" id="RHEA-COMP:17340"/>
        <dbReference type="ChEBI" id="CHEBI:33019"/>
        <dbReference type="ChEBI" id="CHEBI:61560"/>
        <dbReference type="ChEBI" id="CHEBI:173112"/>
        <dbReference type="EC" id="2.7.7.7"/>
    </reaction>
</comment>
<evidence type="ECO:0000256" key="9">
    <source>
        <dbReference type="ARBA" id="ARBA00022695"/>
    </source>
</evidence>
<evidence type="ECO:0000256" key="15">
    <source>
        <dbReference type="ARBA" id="ARBA00023204"/>
    </source>
</evidence>
<dbReference type="InterPro" id="IPR012340">
    <property type="entry name" value="NA-bd_OB-fold"/>
</dbReference>
<dbReference type="Gene3D" id="2.40.50.140">
    <property type="entry name" value="Nucleic acid-binding proteins"/>
    <property type="match status" value="1"/>
</dbReference>
<feature type="compositionally biased region" description="Low complexity" evidence="19">
    <location>
        <begin position="206"/>
        <end position="217"/>
    </location>
</feature>
<dbReference type="Pfam" id="PF00533">
    <property type="entry name" value="BRCT"/>
    <property type="match status" value="1"/>
</dbReference>
<proteinExistence type="inferred from homology"/>
<dbReference type="InterPro" id="IPR037160">
    <property type="entry name" value="DNA_Pol_thumb_sf"/>
</dbReference>
<keyword evidence="7" id="KW-0237">DNA synthesis</keyword>
<evidence type="ECO:0000256" key="16">
    <source>
        <dbReference type="ARBA" id="ARBA00023239"/>
    </source>
</evidence>
<evidence type="ECO:0000256" key="6">
    <source>
        <dbReference type="ARBA" id="ARBA00022598"/>
    </source>
</evidence>
<dbReference type="SUPFAM" id="SSF81585">
    <property type="entry name" value="PsbU/PolX domain-like"/>
    <property type="match status" value="1"/>
</dbReference>
<dbReference type="SUPFAM" id="SSF50249">
    <property type="entry name" value="Nucleic acid-binding proteins"/>
    <property type="match status" value="1"/>
</dbReference>
<comment type="cofactor">
    <cofactor evidence="1">
        <name>Mn(2+)</name>
        <dbReference type="ChEBI" id="CHEBI:29035"/>
    </cofactor>
</comment>
<keyword evidence="15" id="KW-0234">DNA repair</keyword>
<keyword evidence="14" id="KW-0238">DNA-binding</keyword>
<keyword evidence="13" id="KW-0520">NAD</keyword>
<dbReference type="GO" id="GO:0003677">
    <property type="term" value="F:DNA binding"/>
    <property type="evidence" value="ECO:0007669"/>
    <property type="project" value="UniProtKB-KW"/>
</dbReference>
<dbReference type="SUPFAM" id="SSF81301">
    <property type="entry name" value="Nucleotidyltransferase"/>
    <property type="match status" value="1"/>
</dbReference>
<dbReference type="CDD" id="cd00141">
    <property type="entry name" value="NT_POLXc"/>
    <property type="match status" value="1"/>
</dbReference>
<reference evidence="22" key="1">
    <citation type="journal article" date="2020" name="Nature">
        <title>Giant virus diversity and host interactions through global metagenomics.</title>
        <authorList>
            <person name="Schulz F."/>
            <person name="Roux S."/>
            <person name="Paez-Espino D."/>
            <person name="Jungbluth S."/>
            <person name="Walsh D.A."/>
            <person name="Denef V.J."/>
            <person name="McMahon K.D."/>
            <person name="Konstantinidis K.T."/>
            <person name="Eloe-Fadrosh E.A."/>
            <person name="Kyrpides N.C."/>
            <person name="Woyke T."/>
        </authorList>
    </citation>
    <scope>NUCLEOTIDE SEQUENCE</scope>
    <source>
        <strain evidence="22">GVMAG-M-3300023184-68</strain>
    </source>
</reference>
<comment type="catalytic activity">
    <reaction evidence="17">
        <text>NAD(+) + (deoxyribonucleotide)n-3'-hydroxyl + 5'-phospho-(deoxyribonucleotide)m = (deoxyribonucleotide)n+m + AMP + beta-nicotinamide D-nucleotide.</text>
        <dbReference type="EC" id="6.5.1.2"/>
    </reaction>
</comment>
<feature type="domain" description="NAD-dependent DNA ligase N-terminal" evidence="21">
    <location>
        <begin position="702"/>
        <end position="1078"/>
    </location>
</feature>
<dbReference type="Gene3D" id="3.30.460.10">
    <property type="entry name" value="Beta Polymerase, domain 2"/>
    <property type="match status" value="1"/>
</dbReference>
<protein>
    <recommendedName>
        <fullName evidence="5">DNA polymerase lambda</fullName>
        <ecNumber evidence="3">2.7.7.7</ecNumber>
        <ecNumber evidence="4">6.5.1.2</ecNumber>
    </recommendedName>
</protein>
<organism evidence="22">
    <name type="scientific">viral metagenome</name>
    <dbReference type="NCBI Taxonomy" id="1070528"/>
    <lineage>
        <taxon>unclassified sequences</taxon>
        <taxon>metagenomes</taxon>
        <taxon>organismal metagenomes</taxon>
    </lineage>
</organism>
<evidence type="ECO:0000256" key="7">
    <source>
        <dbReference type="ARBA" id="ARBA00022634"/>
    </source>
</evidence>
<dbReference type="InterPro" id="IPR013839">
    <property type="entry name" value="DNAligase_adenylation"/>
</dbReference>
<dbReference type="Gene3D" id="3.30.210.10">
    <property type="entry name" value="DNA polymerase, thumb domain"/>
    <property type="match status" value="1"/>
</dbReference>
<dbReference type="GO" id="GO:0003887">
    <property type="term" value="F:DNA-directed DNA polymerase activity"/>
    <property type="evidence" value="ECO:0007669"/>
    <property type="project" value="UniProtKB-KW"/>
</dbReference>
<dbReference type="GO" id="GO:0003911">
    <property type="term" value="F:DNA ligase (NAD+) activity"/>
    <property type="evidence" value="ECO:0007669"/>
    <property type="project" value="UniProtKB-EC"/>
</dbReference>
<dbReference type="InterPro" id="IPR019843">
    <property type="entry name" value="DNA_pol-X_BS"/>
</dbReference>
<keyword evidence="10" id="KW-0235">DNA replication</keyword>
<dbReference type="GO" id="GO:0005634">
    <property type="term" value="C:nucleus"/>
    <property type="evidence" value="ECO:0007669"/>
    <property type="project" value="TreeGrafter"/>
</dbReference>
<evidence type="ECO:0000256" key="18">
    <source>
        <dbReference type="ARBA" id="ARBA00049244"/>
    </source>
</evidence>
<dbReference type="GO" id="GO:0006260">
    <property type="term" value="P:DNA replication"/>
    <property type="evidence" value="ECO:0007669"/>
    <property type="project" value="UniProtKB-KW"/>
</dbReference>
<dbReference type="InterPro" id="IPR001357">
    <property type="entry name" value="BRCT_dom"/>
</dbReference>
<evidence type="ECO:0000256" key="17">
    <source>
        <dbReference type="ARBA" id="ARBA00034005"/>
    </source>
</evidence>
<feature type="compositionally biased region" description="Basic and acidic residues" evidence="19">
    <location>
        <begin position="253"/>
        <end position="264"/>
    </location>
</feature>
<dbReference type="Pfam" id="PF14716">
    <property type="entry name" value="HHH_8"/>
    <property type="match status" value="1"/>
</dbReference>
<dbReference type="SUPFAM" id="SSF52113">
    <property type="entry name" value="BRCT domain"/>
    <property type="match status" value="1"/>
</dbReference>
<evidence type="ECO:0000256" key="13">
    <source>
        <dbReference type="ARBA" id="ARBA00023027"/>
    </source>
</evidence>
<dbReference type="InterPro" id="IPR022312">
    <property type="entry name" value="DNA_pol_X"/>
</dbReference>
<dbReference type="PANTHER" id="PTHR11276">
    <property type="entry name" value="DNA POLYMERASE TYPE-X FAMILY MEMBER"/>
    <property type="match status" value="1"/>
</dbReference>
<feature type="compositionally biased region" description="Basic residues" evidence="19">
    <location>
        <begin position="189"/>
        <end position="201"/>
    </location>
</feature>
<keyword evidence="16" id="KW-0456">Lyase</keyword>
<evidence type="ECO:0000256" key="3">
    <source>
        <dbReference type="ARBA" id="ARBA00012417"/>
    </source>
</evidence>
<name>A0A6C0ICN7_9ZZZZ</name>
<dbReference type="Pfam" id="PF14792">
    <property type="entry name" value="DNA_pol_B_palm"/>
    <property type="match status" value="1"/>
</dbReference>
<evidence type="ECO:0000259" key="21">
    <source>
        <dbReference type="SMART" id="SM00532"/>
    </source>
</evidence>
<keyword evidence="8" id="KW-0808">Transferase</keyword>
<dbReference type="Gene3D" id="1.10.150.110">
    <property type="entry name" value="DNA polymerase beta, N-terminal domain-like"/>
    <property type="match status" value="1"/>
</dbReference>
<dbReference type="EMBL" id="MN740154">
    <property type="protein sequence ID" value="QHT90519.1"/>
    <property type="molecule type" value="Genomic_DNA"/>
</dbReference>
<dbReference type="SMART" id="SM00532">
    <property type="entry name" value="LIGANc"/>
    <property type="match status" value="1"/>
</dbReference>
<dbReference type="InterPro" id="IPR018944">
    <property type="entry name" value="DNA_pol_lambd_fingers_domain"/>
</dbReference>
<dbReference type="Pfam" id="PF14791">
    <property type="entry name" value="DNA_pol_B_thumb"/>
    <property type="match status" value="1"/>
</dbReference>
<comment type="similarity">
    <text evidence="2">Belongs to the DNA polymerase type-X family.</text>
</comment>
<dbReference type="InterPro" id="IPR002054">
    <property type="entry name" value="DNA-dir_DNA_pol_X"/>
</dbReference>
<dbReference type="InterPro" id="IPR036420">
    <property type="entry name" value="BRCT_dom_sf"/>
</dbReference>
<dbReference type="GO" id="GO:0016829">
    <property type="term" value="F:lyase activity"/>
    <property type="evidence" value="ECO:0007669"/>
    <property type="project" value="UniProtKB-KW"/>
</dbReference>
<dbReference type="Gene3D" id="3.40.50.10190">
    <property type="entry name" value="BRCT domain"/>
    <property type="match status" value="1"/>
</dbReference>
<keyword evidence="9" id="KW-0548">Nucleotidyltransferase</keyword>
<evidence type="ECO:0000256" key="5">
    <source>
        <dbReference type="ARBA" id="ARBA00016513"/>
    </source>
</evidence>
<keyword evidence="11" id="KW-0227">DNA damage</keyword>
<evidence type="ECO:0000256" key="8">
    <source>
        <dbReference type="ARBA" id="ARBA00022679"/>
    </source>
</evidence>
<feature type="domain" description="DNA-directed DNA polymerase X" evidence="20">
    <location>
        <begin position="280"/>
        <end position="590"/>
    </location>
</feature>
<dbReference type="PRINTS" id="PR00870">
    <property type="entry name" value="DNAPOLXBETA"/>
</dbReference>
<dbReference type="InterPro" id="IPR028207">
    <property type="entry name" value="DNA_pol_B_palm_palm"/>
</dbReference>
<evidence type="ECO:0000256" key="14">
    <source>
        <dbReference type="ARBA" id="ARBA00023125"/>
    </source>
</evidence>
<evidence type="ECO:0000259" key="20">
    <source>
        <dbReference type="SMART" id="SM00483"/>
    </source>
</evidence>
<feature type="compositionally biased region" description="Basic and acidic residues" evidence="19">
    <location>
        <begin position="218"/>
        <end position="244"/>
    </location>
</feature>
<feature type="region of interest" description="Disordered" evidence="19">
    <location>
        <begin position="180"/>
        <end position="265"/>
    </location>
</feature>
<evidence type="ECO:0000313" key="22">
    <source>
        <dbReference type="EMBL" id="QHT90519.1"/>
    </source>
</evidence>
<dbReference type="Gene3D" id="3.30.470.30">
    <property type="entry name" value="DNA ligase/mRNA capping enzyme"/>
    <property type="match status" value="1"/>
</dbReference>
<dbReference type="Pfam" id="PF03120">
    <property type="entry name" value="OB_DNA_ligase"/>
    <property type="match status" value="1"/>
</dbReference>